<protein>
    <submittedName>
        <fullName evidence="1">Uncharacterized protein</fullName>
    </submittedName>
</protein>
<organism evidence="1">
    <name type="scientific">Anguilla anguilla</name>
    <name type="common">European freshwater eel</name>
    <name type="synonym">Muraena anguilla</name>
    <dbReference type="NCBI Taxonomy" id="7936"/>
    <lineage>
        <taxon>Eukaryota</taxon>
        <taxon>Metazoa</taxon>
        <taxon>Chordata</taxon>
        <taxon>Craniata</taxon>
        <taxon>Vertebrata</taxon>
        <taxon>Euteleostomi</taxon>
        <taxon>Actinopterygii</taxon>
        <taxon>Neopterygii</taxon>
        <taxon>Teleostei</taxon>
        <taxon>Anguilliformes</taxon>
        <taxon>Anguillidae</taxon>
        <taxon>Anguilla</taxon>
    </lineage>
</organism>
<reference evidence="1" key="1">
    <citation type="submission" date="2014-11" db="EMBL/GenBank/DDBJ databases">
        <authorList>
            <person name="Amaro Gonzalez C."/>
        </authorList>
    </citation>
    <scope>NUCLEOTIDE SEQUENCE</scope>
</reference>
<proteinExistence type="predicted"/>
<reference evidence="1" key="2">
    <citation type="journal article" date="2015" name="Fish Shellfish Immunol.">
        <title>Early steps in the European eel (Anguilla anguilla)-Vibrio vulnificus interaction in the gills: Role of the RtxA13 toxin.</title>
        <authorList>
            <person name="Callol A."/>
            <person name="Pajuelo D."/>
            <person name="Ebbesson L."/>
            <person name="Teles M."/>
            <person name="MacKenzie S."/>
            <person name="Amaro C."/>
        </authorList>
    </citation>
    <scope>NUCLEOTIDE SEQUENCE</scope>
</reference>
<dbReference type="EMBL" id="GBXM01057835">
    <property type="protein sequence ID" value="JAH50742.1"/>
    <property type="molecule type" value="Transcribed_RNA"/>
</dbReference>
<dbReference type="AlphaFoldDB" id="A0A0E9TBF5"/>
<name>A0A0E9TBF5_ANGAN</name>
<evidence type="ECO:0000313" key="1">
    <source>
        <dbReference type="EMBL" id="JAH50742.1"/>
    </source>
</evidence>
<accession>A0A0E9TBF5</accession>
<sequence>MSNLIHLLERGSERGMERESFLLLGN</sequence>